<evidence type="ECO:0000256" key="1">
    <source>
        <dbReference type="SAM" id="MobiDB-lite"/>
    </source>
</evidence>
<dbReference type="PANTHER" id="PTHR36251:SF2">
    <property type="entry name" value="GIFSY-2 PROPHAGE HOST SPECIFICITY PROTEIN J, PHAGE LAMBDA"/>
    <property type="match status" value="1"/>
</dbReference>
<protein>
    <submittedName>
        <fullName evidence="4">Putative phage tail protein</fullName>
    </submittedName>
</protein>
<feature type="compositionally biased region" description="Gly residues" evidence="1">
    <location>
        <begin position="8"/>
        <end position="23"/>
    </location>
</feature>
<dbReference type="InterPro" id="IPR013783">
    <property type="entry name" value="Ig-like_fold"/>
</dbReference>
<dbReference type="SUPFAM" id="SSF49265">
    <property type="entry name" value="Fibronectin type III"/>
    <property type="match status" value="1"/>
</dbReference>
<dbReference type="Gene3D" id="2.60.40.10">
    <property type="entry name" value="Immunoglobulins"/>
    <property type="match status" value="1"/>
</dbReference>
<feature type="domain" description="Tip attachment protein J HDII-ins2" evidence="3">
    <location>
        <begin position="97"/>
        <end position="222"/>
    </location>
</feature>
<dbReference type="InterPro" id="IPR053171">
    <property type="entry name" value="Viral_Tip_Attach_Protein"/>
</dbReference>
<sequence>MQHMRISGHGGGGKGGKSGGSGGYNEAPNTLRSKQTMRLLFLVSEGVTGGLKDGAKSIFFDDVPVQNPDGSFNFEGGTFETRNGFPDQAALSGFPAVENEQGVGVEIKQDLSATRAITNLAATAVRVSIQVPQLIYTDPDNGNVKENSVDIAIDRRSEAGTWREVRRDTISGKCTSPYVRAYRIPLEEAGPWYIRVRRLSEDANGTTSNNQTYWSSYTVIEDYRLTYPDSAVLGVTLDAAEFGGNAIPTVSVDWAGIEIEVPSNYDPEARAYAGVWDGTFKRAVTDNPAWIFYDLVVNDRYGLGQYVDVGQVSKWALYEIAQYCDALVDDGFGGKEPRYTFNGAITSRDEAINVLTAFAGVFRGMVYWGTGAVTAVCDKPADPVKLVSQANVVDGTFSYQGSALSARHTQVLVRWFDPENNYKPAIEVVEDPDAVARYGSRQTEIQAIGCCSRGQAHRYGAWLLDTEQHSTEVVTYRAGLDHADVAPGDVVLVADPSYAGVRYGGRIKAVSDDLTMVTVDAPVTLNDGETYTLTAVMPDGALADRSVVNGAGKTETTELTELTENTENTETIEQTEHTEITETLVLSSALPDKPVAGAMWILTGSDAAPRPFRVLSITENDKHQFDVSALIYDETKWDRVEKGLILEPPSFSTYPTGPLLAPSHITVEEYLYLAGGVSVRGAVTIGWSAPNDTRATLYEVEYREQGGIWLPVGSTTSVSIDLQDLDPGVYSFRVRSVFTALNQRSKWTQLEAVYLSSVLSPPGNVERFNIAVIGDMATLTWSPVDALNLSHYVIRYSPEMTGVTWRSSGAQLGHVDATSVQIPTRPGTYLIKAVTRQGVESPSATLIQTTVGATPTNAIERFVEQPAWSGTLDNCFAGEPGLRLANAGDDIYTVVEAGTYVSARTIDLGSVFTSRITPVLSVYGQELDETMDKWPLLIDLDGMVGADPSKWNVVMEIRTTDGDPGASDTVWTDWHEAATGDVAARAYRMRLRLSSEDENITPIVARAELTVDMPDRILSGNNIVVPVAGKRIGFDPPYYGLTGVSISAQGLRFGDFYEIANKDESGFGIVFKDQSGTPVERSFDYVAVGYGKVHA</sequence>
<reference evidence="4 5" key="1">
    <citation type="submission" date="2019-03" db="EMBL/GenBank/DDBJ databases">
        <title>Freshwater and sediment microbial communities from various areas in North America, analyzing microbe dynamics in response to fracking.</title>
        <authorList>
            <person name="Lamendella R."/>
        </authorList>
    </citation>
    <scope>NUCLEOTIDE SEQUENCE [LARGE SCALE GENOMIC DNA]</scope>
    <source>
        <strain evidence="4 5">175.2</strain>
    </source>
</reference>
<dbReference type="OrthoDB" id="7349961at2"/>
<accession>A0A4R3NKW3</accession>
<feature type="domain" description="Tip attachment protein J" evidence="2">
    <location>
        <begin position="347"/>
        <end position="512"/>
    </location>
</feature>
<keyword evidence="5" id="KW-1185">Reference proteome</keyword>
<dbReference type="InterPro" id="IPR032876">
    <property type="entry name" value="J_dom"/>
</dbReference>
<dbReference type="Pfam" id="PF24801">
    <property type="entry name" value="FNIII-A_GpJ"/>
    <property type="match status" value="1"/>
</dbReference>
<evidence type="ECO:0000259" key="2">
    <source>
        <dbReference type="Pfam" id="PF13550"/>
    </source>
</evidence>
<evidence type="ECO:0000259" key="3">
    <source>
        <dbReference type="Pfam" id="PF24801"/>
    </source>
</evidence>
<evidence type="ECO:0000313" key="4">
    <source>
        <dbReference type="EMBL" id="TCT29749.1"/>
    </source>
</evidence>
<dbReference type="EMBL" id="SMAR01000048">
    <property type="protein sequence ID" value="TCT29749.1"/>
    <property type="molecule type" value="Genomic_DNA"/>
</dbReference>
<name>A0A4R3NKW3_9HYPH</name>
<feature type="region of interest" description="Disordered" evidence="1">
    <location>
        <begin position="1"/>
        <end position="29"/>
    </location>
</feature>
<dbReference type="InterPro" id="IPR055385">
    <property type="entry name" value="GpJ_HDII-ins2"/>
</dbReference>
<dbReference type="RefSeq" id="WP_132314069.1">
    <property type="nucleotide sequence ID" value="NZ_SMAR01000048.1"/>
</dbReference>
<dbReference type="InterPro" id="IPR036116">
    <property type="entry name" value="FN3_sf"/>
</dbReference>
<comment type="caution">
    <text evidence="4">The sequence shown here is derived from an EMBL/GenBank/DDBJ whole genome shotgun (WGS) entry which is preliminary data.</text>
</comment>
<gene>
    <name evidence="4" type="ORF">EDC90_104821</name>
</gene>
<dbReference type="AlphaFoldDB" id="A0A4R3NKW3"/>
<dbReference type="PANTHER" id="PTHR36251">
    <property type="entry name" value="FELS-1 PROPHAGE HOST SPECIFICITY PROTEIN-RELATED"/>
    <property type="match status" value="1"/>
</dbReference>
<dbReference type="Proteomes" id="UP000295097">
    <property type="component" value="Unassembled WGS sequence"/>
</dbReference>
<evidence type="ECO:0000313" key="5">
    <source>
        <dbReference type="Proteomes" id="UP000295097"/>
    </source>
</evidence>
<dbReference type="Pfam" id="PF13550">
    <property type="entry name" value="Phage-tail_3"/>
    <property type="match status" value="1"/>
</dbReference>
<organism evidence="4 5">
    <name type="scientific">Martelella mediterranea</name>
    <dbReference type="NCBI Taxonomy" id="293089"/>
    <lineage>
        <taxon>Bacteria</taxon>
        <taxon>Pseudomonadati</taxon>
        <taxon>Pseudomonadota</taxon>
        <taxon>Alphaproteobacteria</taxon>
        <taxon>Hyphomicrobiales</taxon>
        <taxon>Aurantimonadaceae</taxon>
        <taxon>Martelella</taxon>
    </lineage>
</organism>
<proteinExistence type="predicted"/>